<dbReference type="EMBL" id="LIIK01000041">
    <property type="protein sequence ID" value="KQM08389.1"/>
    <property type="molecule type" value="Genomic_DNA"/>
</dbReference>
<sequence length="440" mass="48779">MVELARTMQETGSANASDLVLRPEGCKVIPEVLQQQNARMQMMLKAYTQILEKGATAEPLLRLFTQAIEEDLGMDRVVFLLLDEGEWKVMLNANVSYEAVRAIDIPHDLYPFRRTTVITSKKNDALREIDVVIPIVQNGDPQGFILLGDTNESKPGVSPIVKYYSYVQTISEFSFVALQSFILMARRIREAELHQQLLTATRLQRMLIPQAKNLPPTPGIEVAMSYRPYFEVGGDYFDVVELGEATTGFCIADVSGKGIASALLMTNFQANFRARVDSSTPLDEIIETLNSQVLNSSGGSLFITFFLGRYHHRTGMLEYLNAGHNPPLFRDMSTQEYSLLRSSTTGLGMVSEMPTAKIGRIEIESPGMLLLYTDGLVESRNGGNERYDISIIATNILSQDTPTGLVGAINDSLAREEGEGREVFDDISVLALRFVGLDAK</sequence>
<evidence type="ECO:0000259" key="2">
    <source>
        <dbReference type="SMART" id="SM00331"/>
    </source>
</evidence>
<dbReference type="SUPFAM" id="SSF81606">
    <property type="entry name" value="PP2C-like"/>
    <property type="match status" value="1"/>
</dbReference>
<keyword evidence="1" id="KW-0378">Hydrolase</keyword>
<proteinExistence type="predicted"/>
<dbReference type="PATRIC" id="fig|1702214.3.peg.1259"/>
<keyword evidence="4" id="KW-1185">Reference proteome</keyword>
<evidence type="ECO:0000313" key="3">
    <source>
        <dbReference type="EMBL" id="KQM08389.1"/>
    </source>
</evidence>
<dbReference type="InterPro" id="IPR036457">
    <property type="entry name" value="PPM-type-like_dom_sf"/>
</dbReference>
<organism evidence="3 4">
    <name type="scientific">Candidatus [Bacteroides] periocalifornicus</name>
    <dbReference type="NCBI Taxonomy" id="1702214"/>
    <lineage>
        <taxon>Bacteria</taxon>
        <taxon>Pseudomonadati</taxon>
        <taxon>Bacteroidota</taxon>
    </lineage>
</organism>
<dbReference type="Proteomes" id="UP000054172">
    <property type="component" value="Unassembled WGS sequence"/>
</dbReference>
<feature type="domain" description="PPM-type phosphatase" evidence="2">
    <location>
        <begin position="217"/>
        <end position="434"/>
    </location>
</feature>
<comment type="caution">
    <text evidence="3">The sequence shown here is derived from an EMBL/GenBank/DDBJ whole genome shotgun (WGS) entry which is preliminary data.</text>
</comment>
<dbReference type="SMART" id="SM00331">
    <property type="entry name" value="PP2C_SIG"/>
    <property type="match status" value="1"/>
</dbReference>
<dbReference type="Gene3D" id="3.60.40.10">
    <property type="entry name" value="PPM-type phosphatase domain"/>
    <property type="match status" value="1"/>
</dbReference>
<dbReference type="AlphaFoldDB" id="A0A0Q4B371"/>
<dbReference type="Pfam" id="PF07228">
    <property type="entry name" value="SpoIIE"/>
    <property type="match status" value="1"/>
</dbReference>
<dbReference type="InterPro" id="IPR001932">
    <property type="entry name" value="PPM-type_phosphatase-like_dom"/>
</dbReference>
<gene>
    <name evidence="3" type="ORF">AL399_07580</name>
</gene>
<dbReference type="InterPro" id="IPR052016">
    <property type="entry name" value="Bact_Sigma-Reg"/>
</dbReference>
<name>A0A0Q4B371_9BACT</name>
<evidence type="ECO:0000313" key="4">
    <source>
        <dbReference type="Proteomes" id="UP000054172"/>
    </source>
</evidence>
<dbReference type="GO" id="GO:0016791">
    <property type="term" value="F:phosphatase activity"/>
    <property type="evidence" value="ECO:0007669"/>
    <property type="project" value="TreeGrafter"/>
</dbReference>
<evidence type="ECO:0000256" key="1">
    <source>
        <dbReference type="ARBA" id="ARBA00022801"/>
    </source>
</evidence>
<reference evidence="3" key="1">
    <citation type="submission" date="2015-08" db="EMBL/GenBank/DDBJ databases">
        <title>Candidatus Bacteriodes Periocalifornicus.</title>
        <authorList>
            <person name="McLean J.S."/>
            <person name="Kelley S."/>
        </authorList>
    </citation>
    <scope>NUCLEOTIDE SEQUENCE [LARGE SCALE GENOMIC DNA]</scope>
    <source>
        <strain evidence="3">12B</strain>
    </source>
</reference>
<protein>
    <recommendedName>
        <fullName evidence="2">PPM-type phosphatase domain-containing protein</fullName>
    </recommendedName>
</protein>
<dbReference type="PANTHER" id="PTHR43156">
    <property type="entry name" value="STAGE II SPORULATION PROTEIN E-RELATED"/>
    <property type="match status" value="1"/>
</dbReference>
<dbReference type="STRING" id="1702214.AL399_07580"/>
<accession>A0A0Q4B371</accession>
<dbReference type="PANTHER" id="PTHR43156:SF2">
    <property type="entry name" value="STAGE II SPORULATION PROTEIN E"/>
    <property type="match status" value="1"/>
</dbReference>